<dbReference type="AlphaFoldDB" id="A0A2M6X048"/>
<dbReference type="EMBL" id="PEZP01000011">
    <property type="protein sequence ID" value="PIT98375.1"/>
    <property type="molecule type" value="Genomic_DNA"/>
</dbReference>
<gene>
    <name evidence="1" type="ORF">COT71_01030</name>
</gene>
<reference evidence="2" key="1">
    <citation type="submission" date="2017-09" db="EMBL/GenBank/DDBJ databases">
        <title>Depth-based differentiation of microbial function through sediment-hosted aquifers and enrichment of novel symbionts in the deep terrestrial subsurface.</title>
        <authorList>
            <person name="Probst A.J."/>
            <person name="Ladd B."/>
            <person name="Jarett J.K."/>
            <person name="Geller-Mcgrath D.E."/>
            <person name="Sieber C.M.K."/>
            <person name="Emerson J.B."/>
            <person name="Anantharaman K."/>
            <person name="Thomas B.C."/>
            <person name="Malmstrom R."/>
            <person name="Stieglmeier M."/>
            <person name="Klingl A."/>
            <person name="Woyke T."/>
            <person name="Ryan C.M."/>
            <person name="Banfield J.F."/>
        </authorList>
    </citation>
    <scope>NUCLEOTIDE SEQUENCE [LARGE SCALE GENOMIC DNA]</scope>
</reference>
<accession>A0A2M6X048</accession>
<dbReference type="Proteomes" id="UP000230731">
    <property type="component" value="Unassembled WGS sequence"/>
</dbReference>
<comment type="caution">
    <text evidence="1">The sequence shown here is derived from an EMBL/GenBank/DDBJ whole genome shotgun (WGS) entry which is preliminary data.</text>
</comment>
<organism evidence="1 2">
    <name type="scientific">Candidatus Andersenbacteria bacterium CG10_big_fil_rev_8_21_14_0_10_54_11</name>
    <dbReference type="NCBI Taxonomy" id="1974485"/>
    <lineage>
        <taxon>Bacteria</taxon>
        <taxon>Candidatus Anderseniibacteriota</taxon>
    </lineage>
</organism>
<evidence type="ECO:0000313" key="1">
    <source>
        <dbReference type="EMBL" id="PIT98375.1"/>
    </source>
</evidence>
<protein>
    <submittedName>
        <fullName evidence="1">Uncharacterized protein</fullName>
    </submittedName>
</protein>
<evidence type="ECO:0000313" key="2">
    <source>
        <dbReference type="Proteomes" id="UP000230731"/>
    </source>
</evidence>
<proteinExistence type="predicted"/>
<name>A0A2M6X048_9BACT</name>
<sequence length="68" mass="7789">MTKTTIHFQDLKEPAQGKIWQAVQDELLATGGIEPQQPDEDEAAFNDRLQEAVDHYLNCHNFAQEFCI</sequence>